<accession>A0A0F9JT88</accession>
<protein>
    <submittedName>
        <fullName evidence="1">Uncharacterized protein</fullName>
    </submittedName>
</protein>
<sequence length="82" mass="9558">DYPNKLGVEVAIKNRDLINNIEKEKFAKFDLLKTKVSEILELLKDENLVAFNKLIGDWTTLKTDFDSSYNQIKEKLLLMKVL</sequence>
<dbReference type="EMBL" id="LAZR01009389">
    <property type="protein sequence ID" value="KKM72893.1"/>
    <property type="molecule type" value="Genomic_DNA"/>
</dbReference>
<evidence type="ECO:0000313" key="1">
    <source>
        <dbReference type="EMBL" id="KKM72893.1"/>
    </source>
</evidence>
<feature type="non-terminal residue" evidence="1">
    <location>
        <position position="1"/>
    </location>
</feature>
<name>A0A0F9JT88_9ZZZZ</name>
<reference evidence="1" key="1">
    <citation type="journal article" date="2015" name="Nature">
        <title>Complex archaea that bridge the gap between prokaryotes and eukaryotes.</title>
        <authorList>
            <person name="Spang A."/>
            <person name="Saw J.H."/>
            <person name="Jorgensen S.L."/>
            <person name="Zaremba-Niedzwiedzka K."/>
            <person name="Martijn J."/>
            <person name="Lind A.E."/>
            <person name="van Eijk R."/>
            <person name="Schleper C."/>
            <person name="Guy L."/>
            <person name="Ettema T.J."/>
        </authorList>
    </citation>
    <scope>NUCLEOTIDE SEQUENCE</scope>
</reference>
<dbReference type="AlphaFoldDB" id="A0A0F9JT88"/>
<organism evidence="1">
    <name type="scientific">marine sediment metagenome</name>
    <dbReference type="NCBI Taxonomy" id="412755"/>
    <lineage>
        <taxon>unclassified sequences</taxon>
        <taxon>metagenomes</taxon>
        <taxon>ecological metagenomes</taxon>
    </lineage>
</organism>
<comment type="caution">
    <text evidence="1">The sequence shown here is derived from an EMBL/GenBank/DDBJ whole genome shotgun (WGS) entry which is preliminary data.</text>
</comment>
<gene>
    <name evidence="1" type="ORF">LCGC14_1415930</name>
</gene>
<proteinExistence type="predicted"/>